<dbReference type="SUPFAM" id="SSF53474">
    <property type="entry name" value="alpha/beta-Hydrolases"/>
    <property type="match status" value="1"/>
</dbReference>
<sequence length="304" mass="33554">MVTIEEGTHLAGDVSLFTKTWKPDGIPKAKLIFVHGFNDHIDRYYELFPTLASRGIEVHGFDQRGWGRSVKTPKDRGHAGTTTQVLADLVSFIRVQLPSTLPVFVMGHSMGGGEVLTLASDPTYADLAPSIRGWLTESPFINFPSGQEPPWLKVILGKLAGRLLPKFQLPSALPAKNVTRDPEVIKSIEQDELLHGYGTLEQLSHMLERTSLLGGGKTKLNPGVQSIWISHGTVDLGTSCDASKKWFAEQTLVKDKELKIYEGWSHQLHADLPETRPVFAKDVGDWILARCDQVGLRAATESKL</sequence>
<protein>
    <submittedName>
        <fullName evidence="2">Monoglyceride lipase</fullName>
    </submittedName>
</protein>
<name>A0ABR4P8B6_9HELO</name>
<accession>A0ABR4P8B6</accession>
<dbReference type="InterPro" id="IPR022742">
    <property type="entry name" value="Hydrolase_4"/>
</dbReference>
<organism evidence="2 3">
    <name type="scientific">Phlyctema vagabunda</name>
    <dbReference type="NCBI Taxonomy" id="108571"/>
    <lineage>
        <taxon>Eukaryota</taxon>
        <taxon>Fungi</taxon>
        <taxon>Dikarya</taxon>
        <taxon>Ascomycota</taxon>
        <taxon>Pezizomycotina</taxon>
        <taxon>Leotiomycetes</taxon>
        <taxon>Helotiales</taxon>
        <taxon>Dermateaceae</taxon>
        <taxon>Phlyctema</taxon>
    </lineage>
</organism>
<dbReference type="Proteomes" id="UP001629113">
    <property type="component" value="Unassembled WGS sequence"/>
</dbReference>
<dbReference type="Gene3D" id="3.40.50.1820">
    <property type="entry name" value="alpha/beta hydrolase"/>
    <property type="match status" value="1"/>
</dbReference>
<keyword evidence="3" id="KW-1185">Reference proteome</keyword>
<dbReference type="InterPro" id="IPR051044">
    <property type="entry name" value="MAG_DAG_Lipase"/>
</dbReference>
<feature type="domain" description="Serine aminopeptidase S33" evidence="1">
    <location>
        <begin position="27"/>
        <end position="271"/>
    </location>
</feature>
<evidence type="ECO:0000259" key="1">
    <source>
        <dbReference type="Pfam" id="PF12146"/>
    </source>
</evidence>
<dbReference type="InterPro" id="IPR029058">
    <property type="entry name" value="AB_hydrolase_fold"/>
</dbReference>
<dbReference type="Pfam" id="PF12146">
    <property type="entry name" value="Hydrolase_4"/>
    <property type="match status" value="1"/>
</dbReference>
<reference evidence="2 3" key="1">
    <citation type="submission" date="2024-06" db="EMBL/GenBank/DDBJ databases">
        <title>Complete genome of Phlyctema vagabunda strain 19-DSS-EL-015.</title>
        <authorList>
            <person name="Fiorenzani C."/>
        </authorList>
    </citation>
    <scope>NUCLEOTIDE SEQUENCE [LARGE SCALE GENOMIC DNA]</scope>
    <source>
        <strain evidence="2 3">19-DSS-EL-015</strain>
    </source>
</reference>
<proteinExistence type="predicted"/>
<evidence type="ECO:0000313" key="2">
    <source>
        <dbReference type="EMBL" id="KAL3419555.1"/>
    </source>
</evidence>
<gene>
    <name evidence="2" type="ORF">PVAG01_08053</name>
</gene>
<comment type="caution">
    <text evidence="2">The sequence shown here is derived from an EMBL/GenBank/DDBJ whole genome shotgun (WGS) entry which is preliminary data.</text>
</comment>
<dbReference type="EMBL" id="JBFCZG010000007">
    <property type="protein sequence ID" value="KAL3419555.1"/>
    <property type="molecule type" value="Genomic_DNA"/>
</dbReference>
<evidence type="ECO:0000313" key="3">
    <source>
        <dbReference type="Proteomes" id="UP001629113"/>
    </source>
</evidence>
<dbReference type="PANTHER" id="PTHR11614">
    <property type="entry name" value="PHOSPHOLIPASE-RELATED"/>
    <property type="match status" value="1"/>
</dbReference>